<dbReference type="PROSITE" id="PS00198">
    <property type="entry name" value="4FE4S_FER_1"/>
    <property type="match status" value="2"/>
</dbReference>
<feature type="domain" description="4Fe-4S ferredoxin-type" evidence="4">
    <location>
        <begin position="212"/>
        <end position="244"/>
    </location>
</feature>
<dbReference type="PROSITE" id="PS51379">
    <property type="entry name" value="4FE4S_FER_2"/>
    <property type="match status" value="2"/>
</dbReference>
<dbReference type="Pfam" id="PF17179">
    <property type="entry name" value="Fer4_22"/>
    <property type="match status" value="1"/>
</dbReference>
<dbReference type="AlphaFoldDB" id="A0A1G9ZIB0"/>
<evidence type="ECO:0000313" key="6">
    <source>
        <dbReference type="Proteomes" id="UP000199309"/>
    </source>
</evidence>
<evidence type="ECO:0000256" key="3">
    <source>
        <dbReference type="ARBA" id="ARBA00023014"/>
    </source>
</evidence>
<evidence type="ECO:0000256" key="1">
    <source>
        <dbReference type="ARBA" id="ARBA00022723"/>
    </source>
</evidence>
<name>A0A1G9ZIB0_9FIRM</name>
<organism evidence="5 6">
    <name type="scientific">Megasphaera paucivorans</name>
    <dbReference type="NCBI Taxonomy" id="349095"/>
    <lineage>
        <taxon>Bacteria</taxon>
        <taxon>Bacillati</taxon>
        <taxon>Bacillota</taxon>
        <taxon>Negativicutes</taxon>
        <taxon>Veillonellales</taxon>
        <taxon>Veillonellaceae</taxon>
        <taxon>Megasphaera</taxon>
    </lineage>
</organism>
<dbReference type="InterPro" id="IPR017896">
    <property type="entry name" value="4Fe4S_Fe-S-bd"/>
</dbReference>
<keyword evidence="3" id="KW-0411">Iron-sulfur</keyword>
<feature type="domain" description="4Fe-4S ferredoxin-type" evidence="4">
    <location>
        <begin position="295"/>
        <end position="323"/>
    </location>
</feature>
<dbReference type="InterPro" id="IPR017900">
    <property type="entry name" value="4Fe4S_Fe_S_CS"/>
</dbReference>
<accession>A0A1G9ZIB0</accession>
<dbReference type="OrthoDB" id="9795302at2"/>
<dbReference type="PANTHER" id="PTHR40447:SF1">
    <property type="entry name" value="ANAEROBIC SULFITE REDUCTASE SUBUNIT A"/>
    <property type="match status" value="1"/>
</dbReference>
<proteinExistence type="predicted"/>
<dbReference type="RefSeq" id="WP_091652100.1">
    <property type="nucleotide sequence ID" value="NZ_FNHQ01000030.1"/>
</dbReference>
<keyword evidence="1" id="KW-0479">Metal-binding</keyword>
<dbReference type="GO" id="GO:0046872">
    <property type="term" value="F:metal ion binding"/>
    <property type="evidence" value="ECO:0007669"/>
    <property type="project" value="UniProtKB-KW"/>
</dbReference>
<gene>
    <name evidence="5" type="ORF">SAMN05660299_02324</name>
</gene>
<dbReference type="STRING" id="349095.SAMN05660299_02324"/>
<dbReference type="PANTHER" id="PTHR40447">
    <property type="entry name" value="ANAEROBIC SULFITE REDUCTASE SUBUNIT A"/>
    <property type="match status" value="1"/>
</dbReference>
<keyword evidence="2" id="KW-0408">Iron</keyword>
<sequence>MGYQLRTESLRKVFDAWSKEYDIYAPKIFEGTGRFSETDVIRYGIVSSPEEIVWDQRSEYSFKEIVVPICQTLFYFTETQIKEADFPQKKAIIFLRSCDLHAVKRLDYMFRDNGPADYYYEKLRENVKFVLIGCEKSFDDCFCVSMGTNKSNVYDAAVNVKNETYFFDCKEKYLQEALQKFAVSEIPVAVEYVTRNKVTVHIPEELDSGAAASTIWDEYDKRCITCGRCTIVCPTCTCWSMQDLFYSENGKAGERRRVQASCMIDGYTEVAGGGCFRQKSGQRMRFKVLHKVLDFKKRAGFQMCVGCGRCDAICPEYISFSHCVNKLGDAMREVKENGKK</sequence>
<evidence type="ECO:0000256" key="2">
    <source>
        <dbReference type="ARBA" id="ARBA00023004"/>
    </source>
</evidence>
<reference evidence="5 6" key="1">
    <citation type="submission" date="2016-10" db="EMBL/GenBank/DDBJ databases">
        <authorList>
            <person name="de Groot N.N."/>
        </authorList>
    </citation>
    <scope>NUCLEOTIDE SEQUENCE [LARGE SCALE GENOMIC DNA]</scope>
    <source>
        <strain evidence="5 6">DSM 16981</strain>
    </source>
</reference>
<keyword evidence="6" id="KW-1185">Reference proteome</keyword>
<protein>
    <submittedName>
        <fullName evidence="5">Anaerobic sulfite reductase subunit A</fullName>
    </submittedName>
</protein>
<evidence type="ECO:0000259" key="4">
    <source>
        <dbReference type="PROSITE" id="PS51379"/>
    </source>
</evidence>
<dbReference type="GO" id="GO:0051536">
    <property type="term" value="F:iron-sulfur cluster binding"/>
    <property type="evidence" value="ECO:0007669"/>
    <property type="project" value="UniProtKB-KW"/>
</dbReference>
<dbReference type="InterPro" id="IPR014259">
    <property type="entry name" value="Sulphite_reductase_A"/>
</dbReference>
<dbReference type="Proteomes" id="UP000199309">
    <property type="component" value="Unassembled WGS sequence"/>
</dbReference>
<dbReference type="SUPFAM" id="SSF46548">
    <property type="entry name" value="alpha-helical ferredoxin"/>
    <property type="match status" value="1"/>
</dbReference>
<dbReference type="NCBIfam" id="TIGR02910">
    <property type="entry name" value="sulfite_red_A"/>
    <property type="match status" value="1"/>
</dbReference>
<dbReference type="EMBL" id="FNHQ01000030">
    <property type="protein sequence ID" value="SDN20761.1"/>
    <property type="molecule type" value="Genomic_DNA"/>
</dbReference>
<evidence type="ECO:0000313" key="5">
    <source>
        <dbReference type="EMBL" id="SDN20761.1"/>
    </source>
</evidence>